<evidence type="ECO:0000313" key="5">
    <source>
        <dbReference type="Proteomes" id="UP000656804"/>
    </source>
</evidence>
<feature type="binding site" evidence="3">
    <location>
        <position position="56"/>
    </location>
    <ligand>
        <name>Mg(2+)</name>
        <dbReference type="ChEBI" id="CHEBI:18420"/>
        <label>1</label>
    </ligand>
</feature>
<name>A0A930UZ71_9ACTN</name>
<feature type="binding site" evidence="3">
    <location>
        <position position="270"/>
    </location>
    <ligand>
        <name>Mg(2+)</name>
        <dbReference type="ChEBI" id="CHEBI:18420"/>
        <label>1</label>
    </ligand>
</feature>
<feature type="binding site" evidence="3">
    <location>
        <position position="57"/>
    </location>
    <ligand>
        <name>Mg(2+)</name>
        <dbReference type="ChEBI" id="CHEBI:18420"/>
        <label>1</label>
    </ligand>
</feature>
<dbReference type="AlphaFoldDB" id="A0A930UZ71"/>
<dbReference type="Gene3D" id="1.10.4080.10">
    <property type="entry name" value="ADP-ribosylation/Crystallin J1"/>
    <property type="match status" value="1"/>
</dbReference>
<dbReference type="SUPFAM" id="SSF101478">
    <property type="entry name" value="ADP-ribosylglycohydrolase"/>
    <property type="match status" value="1"/>
</dbReference>
<accession>A0A930UZ71</accession>
<dbReference type="InterPro" id="IPR005502">
    <property type="entry name" value="Ribosyl_crysJ1"/>
</dbReference>
<keyword evidence="3" id="KW-0479">Metal-binding</keyword>
<evidence type="ECO:0000256" key="3">
    <source>
        <dbReference type="PIRSR" id="PIRSR605502-1"/>
    </source>
</evidence>
<dbReference type="PANTHER" id="PTHR16222">
    <property type="entry name" value="ADP-RIBOSYLGLYCOHYDROLASE"/>
    <property type="match status" value="1"/>
</dbReference>
<dbReference type="GO" id="GO:0046872">
    <property type="term" value="F:metal ion binding"/>
    <property type="evidence" value="ECO:0007669"/>
    <property type="project" value="UniProtKB-KW"/>
</dbReference>
<feature type="binding site" evidence="3">
    <location>
        <position position="55"/>
    </location>
    <ligand>
        <name>Mg(2+)</name>
        <dbReference type="ChEBI" id="CHEBI:18420"/>
        <label>1</label>
    </ligand>
</feature>
<keyword evidence="2" id="KW-0378">Hydrolase</keyword>
<feature type="binding site" evidence="3">
    <location>
        <position position="268"/>
    </location>
    <ligand>
        <name>Mg(2+)</name>
        <dbReference type="ChEBI" id="CHEBI:18420"/>
        <label>1</label>
    </ligand>
</feature>
<feature type="binding site" evidence="3">
    <location>
        <position position="271"/>
    </location>
    <ligand>
        <name>Mg(2+)</name>
        <dbReference type="ChEBI" id="CHEBI:18420"/>
        <label>1</label>
    </ligand>
</feature>
<organism evidence="4 5">
    <name type="scientific">Nocardioides acrostichi</name>
    <dbReference type="NCBI Taxonomy" id="2784339"/>
    <lineage>
        <taxon>Bacteria</taxon>
        <taxon>Bacillati</taxon>
        <taxon>Actinomycetota</taxon>
        <taxon>Actinomycetes</taxon>
        <taxon>Propionibacteriales</taxon>
        <taxon>Nocardioidaceae</taxon>
        <taxon>Nocardioides</taxon>
    </lineage>
</organism>
<proteinExistence type="inferred from homology"/>
<comment type="cofactor">
    <cofactor evidence="3">
        <name>Mg(2+)</name>
        <dbReference type="ChEBI" id="CHEBI:18420"/>
    </cofactor>
    <text evidence="3">Binds 2 magnesium ions per subunit.</text>
</comment>
<dbReference type="InterPro" id="IPR036705">
    <property type="entry name" value="Ribosyl_crysJ1_sf"/>
</dbReference>
<dbReference type="RefSeq" id="WP_194501991.1">
    <property type="nucleotide sequence ID" value="NZ_JADIVZ010000001.1"/>
</dbReference>
<dbReference type="GO" id="GO:0016787">
    <property type="term" value="F:hydrolase activity"/>
    <property type="evidence" value="ECO:0007669"/>
    <property type="project" value="UniProtKB-KW"/>
</dbReference>
<dbReference type="InterPro" id="IPR050792">
    <property type="entry name" value="ADP-ribosylglycohydrolase"/>
</dbReference>
<reference evidence="4" key="1">
    <citation type="submission" date="2020-11" db="EMBL/GenBank/DDBJ databases">
        <title>Nocardioides sp. CBS4Y-1, whole genome shotgun sequence.</title>
        <authorList>
            <person name="Tuo L."/>
        </authorList>
    </citation>
    <scope>NUCLEOTIDE SEQUENCE</scope>
    <source>
        <strain evidence="4">CBS4Y-1</strain>
    </source>
</reference>
<evidence type="ECO:0000256" key="2">
    <source>
        <dbReference type="ARBA" id="ARBA00022801"/>
    </source>
</evidence>
<gene>
    <name evidence="4" type="ORF">ISG29_03890</name>
</gene>
<dbReference type="PANTHER" id="PTHR16222:SF24">
    <property type="entry name" value="ADP-RIBOSYLHYDROLASE ARH3"/>
    <property type="match status" value="1"/>
</dbReference>
<protein>
    <submittedName>
        <fullName evidence="4">ADP-ribosylglycohydrolase family protein</fullName>
    </submittedName>
</protein>
<comment type="similarity">
    <text evidence="1">Belongs to the ADP-ribosylglycohydrolase family.</text>
</comment>
<keyword evidence="5" id="KW-1185">Reference proteome</keyword>
<dbReference type="EMBL" id="JADIVZ010000001">
    <property type="protein sequence ID" value="MBF4160817.1"/>
    <property type="molecule type" value="Genomic_DNA"/>
</dbReference>
<comment type="caution">
    <text evidence="4">The sequence shown here is derived from an EMBL/GenBank/DDBJ whole genome shotgun (WGS) entry which is preliminary data.</text>
</comment>
<evidence type="ECO:0000256" key="1">
    <source>
        <dbReference type="ARBA" id="ARBA00010702"/>
    </source>
</evidence>
<dbReference type="Pfam" id="PF03747">
    <property type="entry name" value="ADP_ribosyl_GH"/>
    <property type="match status" value="1"/>
</dbReference>
<evidence type="ECO:0000313" key="4">
    <source>
        <dbReference type="EMBL" id="MBF4160817.1"/>
    </source>
</evidence>
<keyword evidence="3" id="KW-0460">Magnesium</keyword>
<dbReference type="Proteomes" id="UP000656804">
    <property type="component" value="Unassembled WGS sequence"/>
</dbReference>
<sequence>MELTTAQLDRACGVLLASAVGDALGAGYEFESAPYPGWPAMIGGGLGGFAPGEWTDDTAQAMAIAHVAATGADLRSVEALDSIAEGFAAWFAPGPADVGMQTAAVLRHAGRDATAAQMAAAARAVHESSGRSAGNGSLMRTAPVALAYLGDPAALVEAATAISALTHFDPMAGEGAALWSLMIRHAVVHAEFPTADDVLPSLGDTTHDWSAVLAEAETSPPSRFTQNAWVVGALQAAWSAIVHTPVPGDLPCRHLQDALATAIGIGHDTDTVAAIAGALLGARWGASSVPQEWQQPLHGWAPHSPATVRADAAGLQALATLTVRGG</sequence>